<dbReference type="PANTHER" id="PTHR42951:SF22">
    <property type="entry name" value="METALLO BETA-LACTAMASE SUPERFAMILY LIPOPROTEIN"/>
    <property type="match status" value="1"/>
</dbReference>
<keyword evidence="3" id="KW-0378">Hydrolase</keyword>
<organism evidence="3 4">
    <name type="scientific">Promicromonospora aerolata</name>
    <dbReference type="NCBI Taxonomy" id="195749"/>
    <lineage>
        <taxon>Bacteria</taxon>
        <taxon>Bacillati</taxon>
        <taxon>Actinomycetota</taxon>
        <taxon>Actinomycetes</taxon>
        <taxon>Micrococcales</taxon>
        <taxon>Promicromonosporaceae</taxon>
        <taxon>Promicromonospora</taxon>
    </lineage>
</organism>
<dbReference type="RefSeq" id="WP_377196365.1">
    <property type="nucleotide sequence ID" value="NZ_JBHUHF010000001.1"/>
</dbReference>
<keyword evidence="4" id="KW-1185">Reference proteome</keyword>
<dbReference type="SMART" id="SM00849">
    <property type="entry name" value="Lactamase_B"/>
    <property type="match status" value="1"/>
</dbReference>
<name>A0ABW4V2C3_9MICO</name>
<feature type="compositionally biased region" description="Basic and acidic residues" evidence="1">
    <location>
        <begin position="257"/>
        <end position="274"/>
    </location>
</feature>
<dbReference type="GO" id="GO:0016787">
    <property type="term" value="F:hydrolase activity"/>
    <property type="evidence" value="ECO:0007669"/>
    <property type="project" value="UniProtKB-KW"/>
</dbReference>
<protein>
    <submittedName>
        <fullName evidence="3">MBL fold metallo-hydrolase</fullName>
        <ecNumber evidence="3">3.-.-.-</ecNumber>
    </submittedName>
</protein>
<dbReference type="InterPro" id="IPR050855">
    <property type="entry name" value="NDM-1-like"/>
</dbReference>
<evidence type="ECO:0000256" key="1">
    <source>
        <dbReference type="SAM" id="MobiDB-lite"/>
    </source>
</evidence>
<reference evidence="4" key="1">
    <citation type="journal article" date="2019" name="Int. J. Syst. Evol. Microbiol.">
        <title>The Global Catalogue of Microorganisms (GCM) 10K type strain sequencing project: providing services to taxonomists for standard genome sequencing and annotation.</title>
        <authorList>
            <consortium name="The Broad Institute Genomics Platform"/>
            <consortium name="The Broad Institute Genome Sequencing Center for Infectious Disease"/>
            <person name="Wu L."/>
            <person name="Ma J."/>
        </authorList>
    </citation>
    <scope>NUCLEOTIDE SEQUENCE [LARGE SCALE GENOMIC DNA]</scope>
    <source>
        <strain evidence="4">CCM 7043</strain>
    </source>
</reference>
<sequence length="284" mass="30176">MLTQVAEGVLVHQSPLLRNNTVVVRGRAGVLLVDPGITGSEMSCLASDLRELNQPVVAGFATHPDWDHVLWHADLGGAPRYGTADCARSLRDLRSAADWRARAAEGLPPEIADEVPLDLFGLVTGLPAGAAQIPWDGPRIRVLEHPAHAPGHAALLIEEHGVLVAGDMLSDVFVPMLDTFSDTNDPVEEYLVGLRVLEDVAGAADVVVPGHGSVGRAGQVRARIDQDRAYVHALRDGRAPADPRIGPSAQPGWEWVSDIHDGQARSVAERRERAAAPTPPGSDG</sequence>
<proteinExistence type="predicted"/>
<evidence type="ECO:0000313" key="3">
    <source>
        <dbReference type="EMBL" id="MFD2024424.1"/>
    </source>
</evidence>
<dbReference type="EMBL" id="JBHUHF010000001">
    <property type="protein sequence ID" value="MFD2024424.1"/>
    <property type="molecule type" value="Genomic_DNA"/>
</dbReference>
<accession>A0ABW4V2C3</accession>
<feature type="region of interest" description="Disordered" evidence="1">
    <location>
        <begin position="238"/>
        <end position="284"/>
    </location>
</feature>
<feature type="domain" description="Metallo-beta-lactamase" evidence="2">
    <location>
        <begin position="18"/>
        <end position="211"/>
    </location>
</feature>
<dbReference type="InterPro" id="IPR036866">
    <property type="entry name" value="RibonucZ/Hydroxyglut_hydro"/>
</dbReference>
<dbReference type="Proteomes" id="UP001597338">
    <property type="component" value="Unassembled WGS sequence"/>
</dbReference>
<dbReference type="EC" id="3.-.-.-" evidence="3"/>
<dbReference type="Pfam" id="PF00753">
    <property type="entry name" value="Lactamase_B"/>
    <property type="match status" value="1"/>
</dbReference>
<comment type="caution">
    <text evidence="3">The sequence shown here is derived from an EMBL/GenBank/DDBJ whole genome shotgun (WGS) entry which is preliminary data.</text>
</comment>
<dbReference type="PANTHER" id="PTHR42951">
    <property type="entry name" value="METALLO-BETA-LACTAMASE DOMAIN-CONTAINING"/>
    <property type="match status" value="1"/>
</dbReference>
<evidence type="ECO:0000259" key="2">
    <source>
        <dbReference type="SMART" id="SM00849"/>
    </source>
</evidence>
<dbReference type="InterPro" id="IPR001279">
    <property type="entry name" value="Metallo-B-lactamas"/>
</dbReference>
<dbReference type="SUPFAM" id="SSF56281">
    <property type="entry name" value="Metallo-hydrolase/oxidoreductase"/>
    <property type="match status" value="1"/>
</dbReference>
<evidence type="ECO:0000313" key="4">
    <source>
        <dbReference type="Proteomes" id="UP001597338"/>
    </source>
</evidence>
<gene>
    <name evidence="3" type="ORF">ACFSL2_02770</name>
</gene>
<dbReference type="Gene3D" id="3.60.15.10">
    <property type="entry name" value="Ribonuclease Z/Hydroxyacylglutathione hydrolase-like"/>
    <property type="match status" value="1"/>
</dbReference>